<evidence type="ECO:0000259" key="1">
    <source>
        <dbReference type="Pfam" id="PF01370"/>
    </source>
</evidence>
<gene>
    <name evidence="2" type="ORF">QUG98_10705</name>
</gene>
<proteinExistence type="predicted"/>
<dbReference type="Proteomes" id="UP001235720">
    <property type="component" value="Unassembled WGS sequence"/>
</dbReference>
<dbReference type="EMBL" id="JAUCMM010000007">
    <property type="protein sequence ID" value="MDM7888924.1"/>
    <property type="molecule type" value="Genomic_DNA"/>
</dbReference>
<dbReference type="Pfam" id="PF01370">
    <property type="entry name" value="Epimerase"/>
    <property type="match status" value="1"/>
</dbReference>
<evidence type="ECO:0000313" key="3">
    <source>
        <dbReference type="Proteomes" id="UP001235720"/>
    </source>
</evidence>
<dbReference type="PANTHER" id="PTHR12126">
    <property type="entry name" value="NADH-UBIQUINONE OXIDOREDUCTASE 39 KDA SUBUNIT-RELATED"/>
    <property type="match status" value="1"/>
</dbReference>
<dbReference type="InterPro" id="IPR051207">
    <property type="entry name" value="ComplexI_NDUFA9_subunit"/>
</dbReference>
<feature type="domain" description="NAD-dependent epimerase/dehydratase" evidence="1">
    <location>
        <begin position="3"/>
        <end position="138"/>
    </location>
</feature>
<evidence type="ECO:0000313" key="2">
    <source>
        <dbReference type="EMBL" id="MDM7888924.1"/>
    </source>
</evidence>
<dbReference type="PANTHER" id="PTHR12126:SF11">
    <property type="entry name" value="NADH DEHYDROGENASE [UBIQUINONE] 1 ALPHA SUBCOMPLEX SUBUNIT 9, MITOCHONDRIAL"/>
    <property type="match status" value="1"/>
</dbReference>
<dbReference type="RefSeq" id="WP_289470519.1">
    <property type="nucleotide sequence ID" value="NZ_JAUCMM010000007.1"/>
</dbReference>
<organism evidence="2 3">
    <name type="scientific">Curtobacterium subtropicum</name>
    <dbReference type="NCBI Taxonomy" id="3055138"/>
    <lineage>
        <taxon>Bacteria</taxon>
        <taxon>Bacillati</taxon>
        <taxon>Actinomycetota</taxon>
        <taxon>Actinomycetes</taxon>
        <taxon>Micrococcales</taxon>
        <taxon>Microbacteriaceae</taxon>
        <taxon>Curtobacterium</taxon>
    </lineage>
</organism>
<accession>A0ABT7TH55</accession>
<name>A0ABT7TH55_9MICO</name>
<sequence>MRVAITGGTGFVGRHLAERYAADDVVVVSRRTGVEIDDVDALTEAFAGVDAVAHCAGINREIGDQSFERVHVRGTAAVLEAAHRAGVQRVVLLSFLRARPGTGSPYHETKWAAEEMVRSSGLDYTVLKAGMIYGHGDHLVDHLSHTVQTVPLFASVGFREKTISPIPVAELVDVLVGALEGRLSRRTVAVRGGEALLLSEAVRRVARVVDRPVRVFPAPVWAHRVLGQVTEWTMRVPLVAKAQVRMLAEGVTEATQPAGELPADLAPTARFDEEHIRAALPPRGGFTWRDLRLPGRR</sequence>
<dbReference type="InterPro" id="IPR001509">
    <property type="entry name" value="Epimerase_deHydtase"/>
</dbReference>
<comment type="caution">
    <text evidence="2">The sequence shown here is derived from an EMBL/GenBank/DDBJ whole genome shotgun (WGS) entry which is preliminary data.</text>
</comment>
<protein>
    <submittedName>
        <fullName evidence="2">NAD(P)H-binding protein</fullName>
    </submittedName>
</protein>
<dbReference type="InterPro" id="IPR036291">
    <property type="entry name" value="NAD(P)-bd_dom_sf"/>
</dbReference>
<reference evidence="2 3" key="1">
    <citation type="submission" date="2023-06" db="EMBL/GenBank/DDBJ databases">
        <authorList>
            <person name="Feng G."/>
            <person name="Li J."/>
            <person name="Zhu H."/>
        </authorList>
    </citation>
    <scope>NUCLEOTIDE SEQUENCE [LARGE SCALE GENOMIC DNA]</scope>
    <source>
        <strain evidence="2 3">RHCJP20</strain>
    </source>
</reference>
<dbReference type="Gene3D" id="3.40.50.720">
    <property type="entry name" value="NAD(P)-binding Rossmann-like Domain"/>
    <property type="match status" value="1"/>
</dbReference>
<keyword evidence="3" id="KW-1185">Reference proteome</keyword>
<dbReference type="SUPFAM" id="SSF51735">
    <property type="entry name" value="NAD(P)-binding Rossmann-fold domains"/>
    <property type="match status" value="1"/>
</dbReference>